<evidence type="ECO:0000313" key="3">
    <source>
        <dbReference type="EMBL" id="OJT13303.1"/>
    </source>
</evidence>
<feature type="domain" description="G-patch" evidence="2">
    <location>
        <begin position="77"/>
        <end position="146"/>
    </location>
</feature>
<feature type="compositionally biased region" description="Basic and acidic residues" evidence="1">
    <location>
        <begin position="54"/>
        <end position="74"/>
    </location>
</feature>
<dbReference type="OMA" id="MRMMLAM"/>
<dbReference type="PANTHER" id="PTHR21032:SF0">
    <property type="entry name" value="G PATCH DOMAIN-CONTAINING PROTEIN 11"/>
    <property type="match status" value="1"/>
</dbReference>
<name>A0A1M2W0I7_TRAPU</name>
<gene>
    <name evidence="3" type="ORF">TRAPUB_10069</name>
</gene>
<dbReference type="GO" id="GO:0000776">
    <property type="term" value="C:kinetochore"/>
    <property type="evidence" value="ECO:0007669"/>
    <property type="project" value="TreeGrafter"/>
</dbReference>
<evidence type="ECO:0000313" key="4">
    <source>
        <dbReference type="Proteomes" id="UP000184267"/>
    </source>
</evidence>
<dbReference type="STRING" id="154538.A0A1M2W0I7"/>
<dbReference type="Pfam" id="PF13821">
    <property type="entry name" value="DUF4187"/>
    <property type="match status" value="1"/>
</dbReference>
<dbReference type="PANTHER" id="PTHR21032">
    <property type="entry name" value="G PATCH DOMAIN-CONTAINING PROTEIN 11"/>
    <property type="match status" value="1"/>
</dbReference>
<dbReference type="OrthoDB" id="786951at2759"/>
<dbReference type="SMART" id="SM01173">
    <property type="entry name" value="DUF4187"/>
    <property type="match status" value="1"/>
</dbReference>
<dbReference type="InterPro" id="IPR000467">
    <property type="entry name" value="G_patch_dom"/>
</dbReference>
<evidence type="ECO:0000256" key="1">
    <source>
        <dbReference type="SAM" id="MobiDB-lite"/>
    </source>
</evidence>
<organism evidence="3 4">
    <name type="scientific">Trametes pubescens</name>
    <name type="common">White-rot fungus</name>
    <dbReference type="NCBI Taxonomy" id="154538"/>
    <lineage>
        <taxon>Eukaryota</taxon>
        <taxon>Fungi</taxon>
        <taxon>Dikarya</taxon>
        <taxon>Basidiomycota</taxon>
        <taxon>Agaricomycotina</taxon>
        <taxon>Agaricomycetes</taxon>
        <taxon>Polyporales</taxon>
        <taxon>Polyporaceae</taxon>
        <taxon>Trametes</taxon>
    </lineage>
</organism>
<keyword evidence="4" id="KW-1185">Reference proteome</keyword>
<reference evidence="3 4" key="1">
    <citation type="submission" date="2016-10" db="EMBL/GenBank/DDBJ databases">
        <title>Genome sequence of the basidiomycete white-rot fungus Trametes pubescens.</title>
        <authorList>
            <person name="Makela M.R."/>
            <person name="Granchi Z."/>
            <person name="Peng M."/>
            <person name="De Vries R.P."/>
            <person name="Grigoriev I."/>
            <person name="Riley R."/>
            <person name="Hilden K."/>
        </authorList>
    </citation>
    <scope>NUCLEOTIDE SEQUENCE [LARGE SCALE GENOMIC DNA]</scope>
    <source>
        <strain evidence="3 4">FBCC735</strain>
    </source>
</reference>
<accession>A0A1M2W0I7</accession>
<feature type="region of interest" description="Disordered" evidence="1">
    <location>
        <begin position="20"/>
        <end position="165"/>
    </location>
</feature>
<feature type="compositionally biased region" description="Basic and acidic residues" evidence="1">
    <location>
        <begin position="97"/>
        <end position="116"/>
    </location>
</feature>
<dbReference type="PROSITE" id="PS50174">
    <property type="entry name" value="G_PATCH"/>
    <property type="match status" value="1"/>
</dbReference>
<dbReference type="EMBL" id="MNAD01000413">
    <property type="protein sequence ID" value="OJT13303.1"/>
    <property type="molecule type" value="Genomic_DNA"/>
</dbReference>
<dbReference type="Pfam" id="PF01585">
    <property type="entry name" value="G-patch"/>
    <property type="match status" value="1"/>
</dbReference>
<feature type="compositionally biased region" description="Low complexity" evidence="1">
    <location>
        <begin position="37"/>
        <end position="48"/>
    </location>
</feature>
<feature type="compositionally biased region" description="Basic and acidic residues" evidence="1">
    <location>
        <begin position="193"/>
        <end position="211"/>
    </location>
</feature>
<sequence length="408" mass="45242">MSDDEDDYLSDKFLVAAASASTSAAPKTYAQRRKEAQAAAAARNAENRTLSARAAREDALSRSLFERAQEETRESGQQNKALAMMMKMGFRPGQALGKEEEDAKAKKGEEDGHEEAGGSGAPAEPAQVPEEEEVEPRRAGIGARHRMKVDADEEAEKSQATTSGHRTVPIGISEWEGKKGIGLRKRAASPSAPERRAKMAKMAEDRDHTSFRDRARAEYEERRAVGQLGPAQRTCATLDEKAGIEFNVLWLSPEHPETFPEGLLDALDDPVLVATIQRQRADHSLEGRLRAKMQADALRPLKSSLDDVDADADAGDADKTELRKAPYSEEELEEALQFLRLNVRLPSPPYLMTYTTLTADIGQPRDRRTLVLDYLRRKYTYCFWCGTQYDGLEDMESNCPGAEEDAHD</sequence>
<dbReference type="InterPro" id="IPR039249">
    <property type="entry name" value="GPATCH11"/>
</dbReference>
<evidence type="ECO:0000259" key="2">
    <source>
        <dbReference type="PROSITE" id="PS50174"/>
    </source>
</evidence>
<comment type="caution">
    <text evidence="3">The sequence shown here is derived from an EMBL/GenBank/DDBJ whole genome shotgun (WGS) entry which is preliminary data.</text>
</comment>
<feature type="region of interest" description="Disordered" evidence="1">
    <location>
        <begin position="182"/>
        <end position="211"/>
    </location>
</feature>
<dbReference type="InterPro" id="IPR025239">
    <property type="entry name" value="DUF4187"/>
</dbReference>
<dbReference type="Proteomes" id="UP000184267">
    <property type="component" value="Unassembled WGS sequence"/>
</dbReference>
<dbReference type="GO" id="GO:0003676">
    <property type="term" value="F:nucleic acid binding"/>
    <property type="evidence" value="ECO:0007669"/>
    <property type="project" value="InterPro"/>
</dbReference>
<protein>
    <submittedName>
        <fullName evidence="3">G patch domain-containing protein 11</fullName>
    </submittedName>
</protein>
<proteinExistence type="predicted"/>
<dbReference type="AlphaFoldDB" id="A0A1M2W0I7"/>